<reference evidence="3" key="1">
    <citation type="submission" date="2016-10" db="EMBL/GenBank/DDBJ databases">
        <authorList>
            <person name="Varghese N."/>
            <person name="Submissions S."/>
        </authorList>
    </citation>
    <scope>NUCLEOTIDE SEQUENCE [LARGE SCALE GENOMIC DNA]</scope>
    <source>
        <strain evidence="3">930I</strain>
    </source>
</reference>
<organism evidence="2 3">
    <name type="scientific">Roseospirillum parvum</name>
    <dbReference type="NCBI Taxonomy" id="83401"/>
    <lineage>
        <taxon>Bacteria</taxon>
        <taxon>Pseudomonadati</taxon>
        <taxon>Pseudomonadota</taxon>
        <taxon>Alphaproteobacteria</taxon>
        <taxon>Rhodospirillales</taxon>
        <taxon>Rhodospirillaceae</taxon>
        <taxon>Roseospirillum</taxon>
    </lineage>
</organism>
<evidence type="ECO:0000256" key="1">
    <source>
        <dbReference type="SAM" id="MobiDB-lite"/>
    </source>
</evidence>
<evidence type="ECO:0000313" key="2">
    <source>
        <dbReference type="EMBL" id="SDH65616.1"/>
    </source>
</evidence>
<name>A0A1G8E6Q7_9PROT</name>
<dbReference type="InterPro" id="IPR027417">
    <property type="entry name" value="P-loop_NTPase"/>
</dbReference>
<dbReference type="Gene3D" id="3.40.50.300">
    <property type="entry name" value="P-loop containing nucleotide triphosphate hydrolases"/>
    <property type="match status" value="1"/>
</dbReference>
<accession>A0A1G8E6Q7</accession>
<protein>
    <recommendedName>
        <fullName evidence="4">Phage terminase-like protein, large subunit, contains N-terminal HTH domain</fullName>
    </recommendedName>
</protein>
<dbReference type="AlphaFoldDB" id="A0A1G8E6Q7"/>
<evidence type="ECO:0000313" key="3">
    <source>
        <dbReference type="Proteomes" id="UP000217076"/>
    </source>
</evidence>
<dbReference type="STRING" id="83401.SAMN05421742_10954"/>
<dbReference type="RefSeq" id="WP_245689515.1">
    <property type="nucleotide sequence ID" value="NZ_FNCV01000009.1"/>
</dbReference>
<keyword evidence="3" id="KW-1185">Reference proteome</keyword>
<gene>
    <name evidence="2" type="ORF">SAMN05421742_10954</name>
</gene>
<dbReference type="EMBL" id="FNCV01000009">
    <property type="protein sequence ID" value="SDH65616.1"/>
    <property type="molecule type" value="Genomic_DNA"/>
</dbReference>
<feature type="region of interest" description="Disordered" evidence="1">
    <location>
        <begin position="469"/>
        <end position="488"/>
    </location>
</feature>
<evidence type="ECO:0008006" key="4">
    <source>
        <dbReference type="Google" id="ProtNLM"/>
    </source>
</evidence>
<dbReference type="Gene3D" id="3.30.420.240">
    <property type="match status" value="1"/>
</dbReference>
<sequence>MNILQGLDDPAIFAPHFQRGDWSAWRAFLAALFALPMTDEQRAIFEECTARTTPPATPASEAWLICGRRAGKSFVLATIGVFLASFRDYRPHLQPGERATVMILAADKRQARVIKRYCEGLLTEIPMLAQTIDSISGEEIQLNSRVSIEIHAASFRSTRGYTMAAVLADEVAFWRSDESANPDKEILNALRPGMASIPGALLLCASSPYARRGALWDEYRRSYGKESEVLVWQAPTRRMNPTVPQSLIDRALEEDPAAAGAEYMAQFRTDVEAYLAREVVEGLVSPGVHELPPVEGVRYFGFVDPSGGSKDAMTLAVSHLEGETRVLDAVREVKPPFSPESVVADFAALLKTYRISTVVGDRYAGEWPREQFRKLGIEYRTADRPRSDLYRDLLPLANSGRLALLDNPRLVTQLVSLERRTSRAGKDSIDHPPNGHDDLANAAAGALILATPRERRTVQLAIGGERAGRLGASMGPISQDLGAPPASL</sequence>
<proteinExistence type="predicted"/>
<dbReference type="Proteomes" id="UP000217076">
    <property type="component" value="Unassembled WGS sequence"/>
</dbReference>